<dbReference type="InterPro" id="IPR012871">
    <property type="entry name" value="DUF1668_ORYSA"/>
</dbReference>
<dbReference type="Pfam" id="PF07893">
    <property type="entry name" value="DUF1668"/>
    <property type="match status" value="1"/>
</dbReference>
<evidence type="ECO:0000313" key="1">
    <source>
        <dbReference type="EMBL" id="CAL4919051.1"/>
    </source>
</evidence>
<reference evidence="1" key="1">
    <citation type="submission" date="2024-10" db="EMBL/GenBank/DDBJ databases">
        <authorList>
            <person name="Ryan C."/>
        </authorList>
    </citation>
    <scope>NUCLEOTIDE SEQUENCE [LARGE SCALE GENOMIC DNA]</scope>
</reference>
<dbReference type="AlphaFoldDB" id="A0ABC8X2K9"/>
<dbReference type="Proteomes" id="UP001497457">
    <property type="component" value="Chromosome 13rd"/>
</dbReference>
<dbReference type="PANTHER" id="PTHR33085:SF62">
    <property type="entry name" value="OS03G0632600 PROTEIN"/>
    <property type="match status" value="1"/>
</dbReference>
<sequence length="390" mass="44802">MQLILVGLRRIDYVYYGFEFELQGQGFAGRMNLSSMWFGHRMMGTEVAPQYLYLILDDWEYGYSFREVDLSSDESGWHQPGRVVIGDIMRETASYLPCSFFHLPAQRGKPWHFSAIGSKILAMPPRGEQDGLDPGSGCLDVLTRAVTYVPRHTDEHRPIYFHIGNRLFMLGMSSFQYLDLLKGNQQLPWCDLPKPPFDSYCATAHAVHPHKRTIFVSVGLLFPNATFSFHMTEDGRSSAWKHVGDWILPFQGQAYFDHKLNTWIGLSMHGDERGHIFSCDLEPAITGRRPDVKYAHEYLFSSNPNEAHRGATLVCMGHESKYCLVECVSICYLKRADQEAYFRHMFRLTTFFLGYNETGDLTTGHLRVRYYFAPKDVTSFACQLPVVFSM</sequence>
<protein>
    <submittedName>
        <fullName evidence="1">Uncharacterized protein</fullName>
    </submittedName>
</protein>
<dbReference type="PANTHER" id="PTHR33085">
    <property type="entry name" value="OS12G0113100 PROTEIN-RELATED"/>
    <property type="match status" value="1"/>
</dbReference>
<keyword evidence="2" id="KW-1185">Reference proteome</keyword>
<organism evidence="1 2">
    <name type="scientific">Urochloa decumbens</name>
    <dbReference type="NCBI Taxonomy" id="240449"/>
    <lineage>
        <taxon>Eukaryota</taxon>
        <taxon>Viridiplantae</taxon>
        <taxon>Streptophyta</taxon>
        <taxon>Embryophyta</taxon>
        <taxon>Tracheophyta</taxon>
        <taxon>Spermatophyta</taxon>
        <taxon>Magnoliopsida</taxon>
        <taxon>Liliopsida</taxon>
        <taxon>Poales</taxon>
        <taxon>Poaceae</taxon>
        <taxon>PACMAD clade</taxon>
        <taxon>Panicoideae</taxon>
        <taxon>Panicodae</taxon>
        <taxon>Paniceae</taxon>
        <taxon>Melinidinae</taxon>
        <taxon>Urochloa</taxon>
    </lineage>
</organism>
<name>A0ABC8X2K9_9POAL</name>
<accession>A0ABC8X2K9</accession>
<gene>
    <name evidence="1" type="ORF">URODEC1_LOCUS19542</name>
</gene>
<evidence type="ECO:0000313" key="2">
    <source>
        <dbReference type="Proteomes" id="UP001497457"/>
    </source>
</evidence>
<dbReference type="EMBL" id="OZ075123">
    <property type="protein sequence ID" value="CAL4919051.1"/>
    <property type="molecule type" value="Genomic_DNA"/>
</dbReference>
<proteinExistence type="predicted"/>